<evidence type="ECO:0000256" key="1">
    <source>
        <dbReference type="SAM" id="MobiDB-lite"/>
    </source>
</evidence>
<feature type="region of interest" description="Disordered" evidence="1">
    <location>
        <begin position="497"/>
        <end position="527"/>
    </location>
</feature>
<gene>
    <name evidence="2" type="ORF">Anapl_09239</name>
</gene>
<organism evidence="2 3">
    <name type="scientific">Anas platyrhynchos</name>
    <name type="common">Mallard</name>
    <name type="synonym">Anas boschas</name>
    <dbReference type="NCBI Taxonomy" id="8839"/>
    <lineage>
        <taxon>Eukaryota</taxon>
        <taxon>Metazoa</taxon>
        <taxon>Chordata</taxon>
        <taxon>Craniata</taxon>
        <taxon>Vertebrata</taxon>
        <taxon>Euteleostomi</taxon>
        <taxon>Archelosauria</taxon>
        <taxon>Archosauria</taxon>
        <taxon>Dinosauria</taxon>
        <taxon>Saurischia</taxon>
        <taxon>Theropoda</taxon>
        <taxon>Coelurosauria</taxon>
        <taxon>Aves</taxon>
        <taxon>Neognathae</taxon>
        <taxon>Galloanserae</taxon>
        <taxon>Anseriformes</taxon>
        <taxon>Anatidae</taxon>
        <taxon>Anatinae</taxon>
        <taxon>Anas</taxon>
    </lineage>
</organism>
<dbReference type="EMBL" id="KB742446">
    <property type="protein sequence ID" value="EOB08446.1"/>
    <property type="molecule type" value="Genomic_DNA"/>
</dbReference>
<feature type="compositionally biased region" description="Low complexity" evidence="1">
    <location>
        <begin position="190"/>
        <end position="200"/>
    </location>
</feature>
<dbReference type="AlphaFoldDB" id="R0KDL5"/>
<sequence>MGPKISEMAHLTLQKQVPGHMLPASTPRSALPPCQKQVLFFIRRSAWHVPLLLVLKLRDPLPRSPQHILGADSPAAEGSSLWEVTRQTLGESPAHVPHITDPNKSAPAPGDLVQAAAQPPALVPQLTQPLGSREALLRASDPTAPDLNRLSVKSDKFPSADVQKPSEGPGNCLGAGFNHCDSTEEPKPWSTGSSGSSTPPQCEPLASNPVPKNKKSNGSVKIPDRYVLAKPKSKDRIRHKETPPKLRQARLNRSQLKSISEETPARQKATSWRQQPDEELHREASGRRHDHATGLLCTGRCSRPVLGGQACSLPPPYASHPPERKAVSLSPKQQHSINTIPVIFTAIHREPSSSRERPQHRALPCCALALGLSAGSRGEPQHFTSGRFPCRCKDLWNAFPLQKGRLQKQSTFPLLPEASKQTEALVLGKPAPVSPQLQWSCKMEMQQKMLPRRYGKRPQAAAALLENSHEVFPSCTQPPSPDPAVAAASALRKPIAERKVEQTTPPELVPSPSAAGLNGFQHGSQKH</sequence>
<name>R0KDL5_ANAPL</name>
<dbReference type="Proteomes" id="UP000296049">
    <property type="component" value="Unassembled WGS sequence"/>
</dbReference>
<proteinExistence type="predicted"/>
<keyword evidence="3" id="KW-1185">Reference proteome</keyword>
<feature type="compositionally biased region" description="Basic and acidic residues" evidence="1">
    <location>
        <begin position="232"/>
        <end position="244"/>
    </location>
</feature>
<accession>R0KDL5</accession>
<reference evidence="3" key="1">
    <citation type="journal article" date="2013" name="Nat. Genet.">
        <title>The duck genome and transcriptome provide insight into an avian influenza virus reservoir species.</title>
        <authorList>
            <person name="Huang Y."/>
            <person name="Li Y."/>
            <person name="Burt D.W."/>
            <person name="Chen H."/>
            <person name="Zhang Y."/>
            <person name="Qian W."/>
            <person name="Kim H."/>
            <person name="Gan S."/>
            <person name="Zhao Y."/>
            <person name="Li J."/>
            <person name="Yi K."/>
            <person name="Feng H."/>
            <person name="Zhu P."/>
            <person name="Li B."/>
            <person name="Liu Q."/>
            <person name="Fairley S."/>
            <person name="Magor K.E."/>
            <person name="Du Z."/>
            <person name="Hu X."/>
            <person name="Goodman L."/>
            <person name="Tafer H."/>
            <person name="Vignal A."/>
            <person name="Lee T."/>
            <person name="Kim K.W."/>
            <person name="Sheng Z."/>
            <person name="An Y."/>
            <person name="Searle S."/>
            <person name="Herrero J."/>
            <person name="Groenen M.A."/>
            <person name="Crooijmans R.P."/>
            <person name="Faraut T."/>
            <person name="Cai Q."/>
            <person name="Webster R.G."/>
            <person name="Aldridge J.R."/>
            <person name="Warren W.C."/>
            <person name="Bartschat S."/>
            <person name="Kehr S."/>
            <person name="Marz M."/>
            <person name="Stadler P.F."/>
            <person name="Smith J."/>
            <person name="Kraus R.H."/>
            <person name="Zhao Y."/>
            <person name="Ren L."/>
            <person name="Fei J."/>
            <person name="Morisson M."/>
            <person name="Kaiser P."/>
            <person name="Griffin D.K."/>
            <person name="Rao M."/>
            <person name="Pitel F."/>
            <person name="Wang J."/>
            <person name="Li N."/>
        </authorList>
    </citation>
    <scope>NUCLEOTIDE SEQUENCE [LARGE SCALE GENOMIC DNA]</scope>
</reference>
<evidence type="ECO:0000313" key="2">
    <source>
        <dbReference type="EMBL" id="EOB08446.1"/>
    </source>
</evidence>
<protein>
    <submittedName>
        <fullName evidence="2">Uncharacterized protein</fullName>
    </submittedName>
</protein>
<feature type="region of interest" description="Disordered" evidence="1">
    <location>
        <begin position="138"/>
        <end position="289"/>
    </location>
</feature>
<evidence type="ECO:0000313" key="3">
    <source>
        <dbReference type="Proteomes" id="UP000296049"/>
    </source>
</evidence>
<feature type="compositionally biased region" description="Basic and acidic residues" evidence="1">
    <location>
        <begin position="275"/>
        <end position="287"/>
    </location>
</feature>